<evidence type="ECO:0000313" key="2">
    <source>
        <dbReference type="Proteomes" id="UP000287651"/>
    </source>
</evidence>
<evidence type="ECO:0000313" key="1">
    <source>
        <dbReference type="EMBL" id="RRT71722.1"/>
    </source>
</evidence>
<reference evidence="1 2" key="1">
    <citation type="journal article" date="2014" name="Agronomy (Basel)">
        <title>A Draft Genome Sequence for Ensete ventricosum, the Drought-Tolerant Tree Against Hunger.</title>
        <authorList>
            <person name="Harrison J."/>
            <person name="Moore K.A."/>
            <person name="Paszkiewicz K."/>
            <person name="Jones T."/>
            <person name="Grant M."/>
            <person name="Ambacheew D."/>
            <person name="Muzemil S."/>
            <person name="Studholme D.J."/>
        </authorList>
    </citation>
    <scope>NUCLEOTIDE SEQUENCE [LARGE SCALE GENOMIC DNA]</scope>
</reference>
<accession>A0A427A644</accession>
<name>A0A427A644_ENSVE</name>
<proteinExistence type="predicted"/>
<gene>
    <name evidence="1" type="ORF">B296_00023997</name>
</gene>
<dbReference type="AlphaFoldDB" id="A0A427A644"/>
<dbReference type="EMBL" id="AMZH03003626">
    <property type="protein sequence ID" value="RRT71722.1"/>
    <property type="molecule type" value="Genomic_DNA"/>
</dbReference>
<dbReference type="Proteomes" id="UP000287651">
    <property type="component" value="Unassembled WGS sequence"/>
</dbReference>
<organism evidence="1 2">
    <name type="scientific">Ensete ventricosum</name>
    <name type="common">Abyssinian banana</name>
    <name type="synonym">Musa ensete</name>
    <dbReference type="NCBI Taxonomy" id="4639"/>
    <lineage>
        <taxon>Eukaryota</taxon>
        <taxon>Viridiplantae</taxon>
        <taxon>Streptophyta</taxon>
        <taxon>Embryophyta</taxon>
        <taxon>Tracheophyta</taxon>
        <taxon>Spermatophyta</taxon>
        <taxon>Magnoliopsida</taxon>
        <taxon>Liliopsida</taxon>
        <taxon>Zingiberales</taxon>
        <taxon>Musaceae</taxon>
        <taxon>Ensete</taxon>
    </lineage>
</organism>
<protein>
    <submittedName>
        <fullName evidence="1">Uncharacterized protein</fullName>
    </submittedName>
</protein>
<comment type="caution">
    <text evidence="1">The sequence shown here is derived from an EMBL/GenBank/DDBJ whole genome shotgun (WGS) entry which is preliminary data.</text>
</comment>
<sequence>MAYKPPSTPNYTSLPKKLTREELRDRLIKGSCWHCNELWSRDHHCKKGHLLLIEPLEDMEEEVQEHEKEVADKEQQSVDITTHALTGYANL</sequence>